<keyword evidence="3" id="KW-1185">Reference proteome</keyword>
<name>A0AA35WAE6_GEOBA</name>
<dbReference type="Proteomes" id="UP001174909">
    <property type="component" value="Unassembled WGS sequence"/>
</dbReference>
<dbReference type="AlphaFoldDB" id="A0AA35WAE6"/>
<accession>A0AA35WAE6</accession>
<protein>
    <submittedName>
        <fullName evidence="2">Uncharacterized protein</fullName>
    </submittedName>
</protein>
<evidence type="ECO:0000256" key="1">
    <source>
        <dbReference type="SAM" id="Coils"/>
    </source>
</evidence>
<keyword evidence="1" id="KW-0175">Coiled coil</keyword>
<evidence type="ECO:0000313" key="3">
    <source>
        <dbReference type="Proteomes" id="UP001174909"/>
    </source>
</evidence>
<sequence length="88" mass="10213">MKVSPMATLQRRWEAALDGIKSAELEYAIGNLSEEDYRWLRRQYMREAAVVMRSMELEHEEEEALLTRIEAESERVRARVLGDDQAAG</sequence>
<dbReference type="EMBL" id="CASHTH010000782">
    <property type="protein sequence ID" value="CAI8007525.1"/>
    <property type="molecule type" value="Genomic_DNA"/>
</dbReference>
<gene>
    <name evidence="2" type="ORF">GBAR_LOCUS5250</name>
</gene>
<comment type="caution">
    <text evidence="2">The sequence shown here is derived from an EMBL/GenBank/DDBJ whole genome shotgun (WGS) entry which is preliminary data.</text>
</comment>
<reference evidence="2" key="1">
    <citation type="submission" date="2023-03" db="EMBL/GenBank/DDBJ databases">
        <authorList>
            <person name="Steffen K."/>
            <person name="Cardenas P."/>
        </authorList>
    </citation>
    <scope>NUCLEOTIDE SEQUENCE</scope>
</reference>
<proteinExistence type="predicted"/>
<evidence type="ECO:0000313" key="2">
    <source>
        <dbReference type="EMBL" id="CAI8007525.1"/>
    </source>
</evidence>
<organism evidence="2 3">
    <name type="scientific">Geodia barretti</name>
    <name type="common">Barrett's horny sponge</name>
    <dbReference type="NCBI Taxonomy" id="519541"/>
    <lineage>
        <taxon>Eukaryota</taxon>
        <taxon>Metazoa</taxon>
        <taxon>Porifera</taxon>
        <taxon>Demospongiae</taxon>
        <taxon>Heteroscleromorpha</taxon>
        <taxon>Tetractinellida</taxon>
        <taxon>Astrophorina</taxon>
        <taxon>Geodiidae</taxon>
        <taxon>Geodia</taxon>
    </lineage>
</organism>
<feature type="coiled-coil region" evidence="1">
    <location>
        <begin position="52"/>
        <end position="79"/>
    </location>
</feature>